<organism evidence="2 3">
    <name type="scientific">Nitzschia inconspicua</name>
    <dbReference type="NCBI Taxonomy" id="303405"/>
    <lineage>
        <taxon>Eukaryota</taxon>
        <taxon>Sar</taxon>
        <taxon>Stramenopiles</taxon>
        <taxon>Ochrophyta</taxon>
        <taxon>Bacillariophyta</taxon>
        <taxon>Bacillariophyceae</taxon>
        <taxon>Bacillariophycidae</taxon>
        <taxon>Bacillariales</taxon>
        <taxon>Bacillariaceae</taxon>
        <taxon>Nitzschia</taxon>
    </lineage>
</organism>
<dbReference type="EMBL" id="JAGRRH010000007">
    <property type="protein sequence ID" value="KAG7365744.1"/>
    <property type="molecule type" value="Genomic_DNA"/>
</dbReference>
<reference evidence="2" key="1">
    <citation type="journal article" date="2021" name="Sci. Rep.">
        <title>Diploid genomic architecture of Nitzschia inconspicua, an elite biomass production diatom.</title>
        <authorList>
            <person name="Oliver A."/>
            <person name="Podell S."/>
            <person name="Pinowska A."/>
            <person name="Traller J.C."/>
            <person name="Smith S.R."/>
            <person name="McClure R."/>
            <person name="Beliaev A."/>
            <person name="Bohutskyi P."/>
            <person name="Hill E.A."/>
            <person name="Rabines A."/>
            <person name="Zheng H."/>
            <person name="Allen L.Z."/>
            <person name="Kuo A."/>
            <person name="Grigoriev I.V."/>
            <person name="Allen A.E."/>
            <person name="Hazlebeck D."/>
            <person name="Allen E.E."/>
        </authorList>
    </citation>
    <scope>NUCLEOTIDE SEQUENCE</scope>
    <source>
        <strain evidence="2">Hildebrandi</strain>
    </source>
</reference>
<name>A0A9K3Q278_9STRA</name>
<dbReference type="OrthoDB" id="53556at2759"/>
<comment type="caution">
    <text evidence="2">The sequence shown here is derived from an EMBL/GenBank/DDBJ whole genome shotgun (WGS) entry which is preliminary data.</text>
</comment>
<feature type="region of interest" description="Disordered" evidence="1">
    <location>
        <begin position="1"/>
        <end position="24"/>
    </location>
</feature>
<sequence length="209" mass="24341">MLPDRLLPLLPLEQRQSSDTNHEEAADDVLLLHNRLPLNNLNVHEAYSIRTKRKEKSSIRLRQIQTEVQYDPFRHGHGQARFLAEQQGDDMVTTITAMVSLRRKSHLAMIVMVIVQLASVDTYQLLPIGMVLYAAALQIAWEQWMDEIEEDRFLQQQLAEVQQRNHELQLVIRKAEFEYHVLKNRWDIEIVPVLEPNGRTTVYAVPSSK</sequence>
<dbReference type="AlphaFoldDB" id="A0A9K3Q278"/>
<evidence type="ECO:0000313" key="2">
    <source>
        <dbReference type="EMBL" id="KAG7365744.1"/>
    </source>
</evidence>
<feature type="compositionally biased region" description="Low complexity" evidence="1">
    <location>
        <begin position="1"/>
        <end position="12"/>
    </location>
</feature>
<keyword evidence="3" id="KW-1185">Reference proteome</keyword>
<protein>
    <submittedName>
        <fullName evidence="2">Uncharacterized protein</fullName>
    </submittedName>
</protein>
<gene>
    <name evidence="2" type="ORF">IV203_028414</name>
</gene>
<accession>A0A9K3Q278</accession>
<evidence type="ECO:0000256" key="1">
    <source>
        <dbReference type="SAM" id="MobiDB-lite"/>
    </source>
</evidence>
<reference evidence="2" key="2">
    <citation type="submission" date="2021-04" db="EMBL/GenBank/DDBJ databases">
        <authorList>
            <person name="Podell S."/>
        </authorList>
    </citation>
    <scope>NUCLEOTIDE SEQUENCE</scope>
    <source>
        <strain evidence="2">Hildebrandi</strain>
    </source>
</reference>
<evidence type="ECO:0000313" key="3">
    <source>
        <dbReference type="Proteomes" id="UP000693970"/>
    </source>
</evidence>
<dbReference type="Proteomes" id="UP000693970">
    <property type="component" value="Unassembled WGS sequence"/>
</dbReference>
<proteinExistence type="predicted"/>